<dbReference type="InterPro" id="IPR006168">
    <property type="entry name" value="G3P_DH_NAD-dep"/>
</dbReference>
<dbReference type="AlphaFoldDB" id="A0A7S3KZG1"/>
<dbReference type="GO" id="GO:0005975">
    <property type="term" value="P:carbohydrate metabolic process"/>
    <property type="evidence" value="ECO:0007669"/>
    <property type="project" value="InterPro"/>
</dbReference>
<dbReference type="InterPro" id="IPR013328">
    <property type="entry name" value="6PGD_dom2"/>
</dbReference>
<dbReference type="GO" id="GO:0141152">
    <property type="term" value="F:glycerol-3-phosphate dehydrogenase (NAD+) activity"/>
    <property type="evidence" value="ECO:0007669"/>
    <property type="project" value="UniProtKB-UniRule"/>
</dbReference>
<evidence type="ECO:0000259" key="8">
    <source>
        <dbReference type="Pfam" id="PF07479"/>
    </source>
</evidence>
<accession>A0A7S3KZG1</accession>
<evidence type="ECO:0000256" key="1">
    <source>
        <dbReference type="ARBA" id="ARBA00011009"/>
    </source>
</evidence>
<dbReference type="NCBIfam" id="TIGR03376">
    <property type="entry name" value="glycerol3P_DH"/>
    <property type="match status" value="1"/>
</dbReference>
<protein>
    <recommendedName>
        <fullName evidence="6">Glycerol-3-phosphate dehydrogenase [NAD(+)]</fullName>
        <ecNumber evidence="6">1.1.1.8</ecNumber>
    </recommendedName>
</protein>
<dbReference type="PANTHER" id="PTHR11728:SF8">
    <property type="entry name" value="GLYCEROL-3-PHOSPHATE DEHYDROGENASE [NAD(+)]-RELATED"/>
    <property type="match status" value="1"/>
</dbReference>
<dbReference type="EC" id="1.1.1.8" evidence="6"/>
<dbReference type="GO" id="GO:0005829">
    <property type="term" value="C:cytosol"/>
    <property type="evidence" value="ECO:0007669"/>
    <property type="project" value="TreeGrafter"/>
</dbReference>
<dbReference type="Gene3D" id="3.40.50.720">
    <property type="entry name" value="NAD(P)-binding Rossmann-like Domain"/>
    <property type="match status" value="1"/>
</dbReference>
<dbReference type="PRINTS" id="PR00077">
    <property type="entry name" value="GPDHDRGNASE"/>
</dbReference>
<dbReference type="Gene3D" id="1.10.1040.10">
    <property type="entry name" value="N-(1-d-carboxylethyl)-l-norvaline Dehydrogenase, domain 2"/>
    <property type="match status" value="1"/>
</dbReference>
<comment type="catalytic activity">
    <reaction evidence="4 6">
        <text>sn-glycerol 3-phosphate + NAD(+) = dihydroxyacetone phosphate + NADH + H(+)</text>
        <dbReference type="Rhea" id="RHEA:11092"/>
        <dbReference type="ChEBI" id="CHEBI:15378"/>
        <dbReference type="ChEBI" id="CHEBI:57540"/>
        <dbReference type="ChEBI" id="CHEBI:57597"/>
        <dbReference type="ChEBI" id="CHEBI:57642"/>
        <dbReference type="ChEBI" id="CHEBI:57945"/>
        <dbReference type="EC" id="1.1.1.8"/>
    </reaction>
</comment>
<sequence length="477" mass="51677">MTIATLSSSSRLAMRVLFRPNATALLKHAPPPRVVVKAFGTLLPAYVFPKVAETTTNVRRFHATFNTFDGTTASTVQKNTTTADTILPKTKVCVVGSGNWGSAIAKIIGNNCKALPFCDDQVNMWVYEEDVNVGKHGSSNTQEKLSKVINQTHENVKYLPGIALPDNVVAVPDLADACRGANLLLFVVPHQFLPSLLPTIKDSIGPYARGISLIKGLEFDPDTHTPIQISQVITASMGPDFKCGALMGANLAKEVALGNFCESTLACDFGDDALNEATRRVFAAESFSVQLCKDVAAAEVCGALKNVVALGAGFVDGLDLGGNTKAALLRVGLLEIMNFAQRFFKGVEPSTFFQSCGVADLIATCYGGRNRKCAEAFSRQAAKQKQSPEECQRLWDSIELELLQGQKLQGTLATKELYEVLRSHQMTDDFPLFTMIHDIAFEGRPVTDIATSIHAPDDIMDLLDSHHLHEKLGTEKC</sequence>
<evidence type="ECO:0000256" key="3">
    <source>
        <dbReference type="ARBA" id="ARBA00023027"/>
    </source>
</evidence>
<dbReference type="GO" id="GO:0046168">
    <property type="term" value="P:glycerol-3-phosphate catabolic process"/>
    <property type="evidence" value="ECO:0007669"/>
    <property type="project" value="UniProtKB-UniRule"/>
</dbReference>
<evidence type="ECO:0000256" key="5">
    <source>
        <dbReference type="RuleBase" id="RU000437"/>
    </source>
</evidence>
<dbReference type="InterPro" id="IPR006109">
    <property type="entry name" value="G3P_DH_NAD-dep_C"/>
</dbReference>
<name>A0A7S3KZG1_9STRA</name>
<evidence type="ECO:0000256" key="4">
    <source>
        <dbReference type="ARBA" id="ARBA00048683"/>
    </source>
</evidence>
<dbReference type="SUPFAM" id="SSF51735">
    <property type="entry name" value="NAD(P)-binding Rossmann-fold domains"/>
    <property type="match status" value="1"/>
</dbReference>
<organism evidence="9">
    <name type="scientific">Amphora coffeiformis</name>
    <dbReference type="NCBI Taxonomy" id="265554"/>
    <lineage>
        <taxon>Eukaryota</taxon>
        <taxon>Sar</taxon>
        <taxon>Stramenopiles</taxon>
        <taxon>Ochrophyta</taxon>
        <taxon>Bacillariophyta</taxon>
        <taxon>Bacillariophyceae</taxon>
        <taxon>Bacillariophycidae</taxon>
        <taxon>Thalassiophysales</taxon>
        <taxon>Catenulaceae</taxon>
        <taxon>Amphora</taxon>
    </lineage>
</organism>
<feature type="domain" description="Glycerol-3-phosphate dehydrogenase NAD-dependent N-terminal" evidence="7">
    <location>
        <begin position="91"/>
        <end position="268"/>
    </location>
</feature>
<dbReference type="PANTHER" id="PTHR11728">
    <property type="entry name" value="GLYCEROL-3-PHOSPHATE DEHYDROGENASE"/>
    <property type="match status" value="1"/>
</dbReference>
<dbReference type="Pfam" id="PF07479">
    <property type="entry name" value="NAD_Gly3P_dh_C"/>
    <property type="match status" value="1"/>
</dbReference>
<keyword evidence="3 5" id="KW-0520">NAD</keyword>
<dbReference type="InterPro" id="IPR011128">
    <property type="entry name" value="G3P_DH_NAD-dep_N"/>
</dbReference>
<dbReference type="GO" id="GO:0042803">
    <property type="term" value="F:protein homodimerization activity"/>
    <property type="evidence" value="ECO:0007669"/>
    <property type="project" value="InterPro"/>
</dbReference>
<dbReference type="InterPro" id="IPR008927">
    <property type="entry name" value="6-PGluconate_DH-like_C_sf"/>
</dbReference>
<feature type="domain" description="Glycerol-3-phosphate dehydrogenase NAD-dependent C-terminal" evidence="8">
    <location>
        <begin position="294"/>
        <end position="449"/>
    </location>
</feature>
<dbReference type="InterPro" id="IPR017751">
    <property type="entry name" value="G3P_DH_NAD-dep_euk"/>
</dbReference>
<evidence type="ECO:0000259" key="7">
    <source>
        <dbReference type="Pfam" id="PF01210"/>
    </source>
</evidence>
<proteinExistence type="inferred from homology"/>
<evidence type="ECO:0000256" key="2">
    <source>
        <dbReference type="ARBA" id="ARBA00023002"/>
    </source>
</evidence>
<dbReference type="EMBL" id="HBIM01004524">
    <property type="protein sequence ID" value="CAE0405919.1"/>
    <property type="molecule type" value="Transcribed_RNA"/>
</dbReference>
<keyword evidence="2 5" id="KW-0560">Oxidoreductase</keyword>
<evidence type="ECO:0000313" key="9">
    <source>
        <dbReference type="EMBL" id="CAE0405919.1"/>
    </source>
</evidence>
<dbReference type="SUPFAM" id="SSF48179">
    <property type="entry name" value="6-phosphogluconate dehydrogenase C-terminal domain-like"/>
    <property type="match status" value="1"/>
</dbReference>
<comment type="similarity">
    <text evidence="1 5">Belongs to the NAD-dependent glycerol-3-phosphate dehydrogenase family.</text>
</comment>
<dbReference type="PROSITE" id="PS00957">
    <property type="entry name" value="NAD_G3PDH"/>
    <property type="match status" value="1"/>
</dbReference>
<gene>
    <name evidence="9" type="ORF">ACOF00016_LOCUS3873</name>
</gene>
<evidence type="ECO:0000256" key="6">
    <source>
        <dbReference type="RuleBase" id="RU361243"/>
    </source>
</evidence>
<reference evidence="9" key="1">
    <citation type="submission" date="2021-01" db="EMBL/GenBank/DDBJ databases">
        <authorList>
            <person name="Corre E."/>
            <person name="Pelletier E."/>
            <person name="Niang G."/>
            <person name="Scheremetjew M."/>
            <person name="Finn R."/>
            <person name="Kale V."/>
            <person name="Holt S."/>
            <person name="Cochrane G."/>
            <person name="Meng A."/>
            <person name="Brown T."/>
            <person name="Cohen L."/>
        </authorList>
    </citation>
    <scope>NUCLEOTIDE SEQUENCE</scope>
    <source>
        <strain evidence="9">CCMP127</strain>
    </source>
</reference>
<dbReference type="InterPro" id="IPR036291">
    <property type="entry name" value="NAD(P)-bd_dom_sf"/>
</dbReference>
<dbReference type="FunFam" id="1.10.1040.10:FF:000004">
    <property type="entry name" value="Glycerol-3-phosphate dehydrogenase [NAD(+)]"/>
    <property type="match status" value="1"/>
</dbReference>
<dbReference type="Pfam" id="PF01210">
    <property type="entry name" value="NAD_Gly3P_dh_N"/>
    <property type="match status" value="1"/>
</dbReference>
<dbReference type="GO" id="GO:0051287">
    <property type="term" value="F:NAD binding"/>
    <property type="evidence" value="ECO:0007669"/>
    <property type="project" value="UniProtKB-UniRule"/>
</dbReference>